<sequence length="542" mass="59178">MSNVIAYDHFPVASRRTSGVSINALLNPEPEEQHSYTMSPSNPASPSNIDCYCNETSSPQVSSDDHITSQSMPASPISKNSSSSSPSTLAYNGYRTSINTEKAAATTSRRSSSAIPSSRRGSVNRTSGPGHAITSSDGNPDIITPPQTPGIKSPTKSNFAFPPNSNTANTSNDQSNNQPMPPKVKRKRITQEQLQDLVAMFDQTDTPSYDVREKLAKKLNMTNREVQVWFQNRRAKANRAKANEHNASHQHHRFLHHHSVSTAQAASGHASSIGMMPHGNFTFVPMFANGGPSTGGPARGRSNRRHSYVPPTNNNQKKVPQNTPHTRPRASTVTGVPMTTMSSHGHSIHVAPQQQQSNTPKMMVVPPPIKILPFVHEQRHVSGLGQSHHPVYGHPYAHSVPPSPISPVTPISPNTPILPPINYMLPSINNLTLPPPVAVPPIKELLAASTSDYQQSVYRQQETRPISLNNHQQSLSRMEYSDASTTKAVVNTPSEPSPIDLLAAAAELVQREKENECLGAYTENNSDQEDANNDKKWRPWVI</sequence>
<evidence type="ECO:0000313" key="9">
    <source>
        <dbReference type="Proteomes" id="UP001153678"/>
    </source>
</evidence>
<feature type="compositionally biased region" description="Polar residues" evidence="6">
    <location>
        <begin position="35"/>
        <end position="62"/>
    </location>
</feature>
<dbReference type="PROSITE" id="PS50071">
    <property type="entry name" value="HOMEOBOX_2"/>
    <property type="match status" value="1"/>
</dbReference>
<gene>
    <name evidence="8" type="ORF">FWILDA_LOCUS2946</name>
</gene>
<keyword evidence="1 4" id="KW-0238">DNA-binding</keyword>
<dbReference type="PANTHER" id="PTHR46255:SF3">
    <property type="entry name" value="HOMEOBOX DOMAIN-CONTAINING PROTEIN"/>
    <property type="match status" value="1"/>
</dbReference>
<feature type="compositionally biased region" description="Polar residues" evidence="6">
    <location>
        <begin position="88"/>
        <end position="100"/>
    </location>
</feature>
<feature type="region of interest" description="Disordered" evidence="6">
    <location>
        <begin position="29"/>
        <end position="189"/>
    </location>
</feature>
<dbReference type="EMBL" id="CAMKVN010000367">
    <property type="protein sequence ID" value="CAI2167186.1"/>
    <property type="molecule type" value="Genomic_DNA"/>
</dbReference>
<keyword evidence="3 4" id="KW-0539">Nucleus</keyword>
<comment type="subcellular location">
    <subcellularLocation>
        <location evidence="4 5">Nucleus</location>
    </subcellularLocation>
</comment>
<evidence type="ECO:0000256" key="1">
    <source>
        <dbReference type="ARBA" id="ARBA00023125"/>
    </source>
</evidence>
<evidence type="ECO:0000256" key="2">
    <source>
        <dbReference type="ARBA" id="ARBA00023155"/>
    </source>
</evidence>
<dbReference type="SMART" id="SM00389">
    <property type="entry name" value="HOX"/>
    <property type="match status" value="1"/>
</dbReference>
<protein>
    <submittedName>
        <fullName evidence="8">19986_t:CDS:1</fullName>
    </submittedName>
</protein>
<feature type="region of interest" description="Disordered" evidence="6">
    <location>
        <begin position="292"/>
        <end position="331"/>
    </location>
</feature>
<evidence type="ECO:0000256" key="6">
    <source>
        <dbReference type="SAM" id="MobiDB-lite"/>
    </source>
</evidence>
<dbReference type="OrthoDB" id="6159439at2759"/>
<dbReference type="PANTHER" id="PTHR46255">
    <property type="entry name" value="SHORT STATURE HOMEOBOX"/>
    <property type="match status" value="1"/>
</dbReference>
<evidence type="ECO:0000256" key="4">
    <source>
        <dbReference type="PROSITE-ProRule" id="PRU00108"/>
    </source>
</evidence>
<dbReference type="Pfam" id="PF00046">
    <property type="entry name" value="Homeodomain"/>
    <property type="match status" value="1"/>
</dbReference>
<dbReference type="GO" id="GO:0005634">
    <property type="term" value="C:nucleus"/>
    <property type="evidence" value="ECO:0007669"/>
    <property type="project" value="UniProtKB-SubCell"/>
</dbReference>
<feature type="compositionally biased region" description="Polar residues" evidence="6">
    <location>
        <begin position="154"/>
        <end position="178"/>
    </location>
</feature>
<dbReference type="Proteomes" id="UP001153678">
    <property type="component" value="Unassembled WGS sequence"/>
</dbReference>
<feature type="compositionally biased region" description="Polar residues" evidence="6">
    <location>
        <begin position="123"/>
        <end position="138"/>
    </location>
</feature>
<dbReference type="CDD" id="cd00086">
    <property type="entry name" value="homeodomain"/>
    <property type="match status" value="1"/>
</dbReference>
<evidence type="ECO:0000256" key="5">
    <source>
        <dbReference type="RuleBase" id="RU000682"/>
    </source>
</evidence>
<proteinExistence type="predicted"/>
<dbReference type="Gene3D" id="1.10.10.60">
    <property type="entry name" value="Homeodomain-like"/>
    <property type="match status" value="1"/>
</dbReference>
<feature type="compositionally biased region" description="Low complexity" evidence="6">
    <location>
        <begin position="103"/>
        <end position="121"/>
    </location>
</feature>
<dbReference type="InterPro" id="IPR009057">
    <property type="entry name" value="Homeodomain-like_sf"/>
</dbReference>
<dbReference type="InterPro" id="IPR052631">
    <property type="entry name" value="Paired_homeobox_Bicoid"/>
</dbReference>
<evidence type="ECO:0000256" key="3">
    <source>
        <dbReference type="ARBA" id="ARBA00023242"/>
    </source>
</evidence>
<feature type="domain" description="Homeobox" evidence="7">
    <location>
        <begin position="180"/>
        <end position="240"/>
    </location>
</feature>
<reference evidence="8" key="1">
    <citation type="submission" date="2022-08" db="EMBL/GenBank/DDBJ databases">
        <authorList>
            <person name="Kallberg Y."/>
            <person name="Tangrot J."/>
            <person name="Rosling A."/>
        </authorList>
    </citation>
    <scope>NUCLEOTIDE SEQUENCE</scope>
    <source>
        <strain evidence="8">Wild A</strain>
    </source>
</reference>
<accession>A0A9W4WRR5</accession>
<feature type="compositionally biased region" description="Basic and acidic residues" evidence="6">
    <location>
        <begin position="532"/>
        <end position="542"/>
    </location>
</feature>
<organism evidence="8 9">
    <name type="scientific">Funneliformis geosporum</name>
    <dbReference type="NCBI Taxonomy" id="1117311"/>
    <lineage>
        <taxon>Eukaryota</taxon>
        <taxon>Fungi</taxon>
        <taxon>Fungi incertae sedis</taxon>
        <taxon>Mucoromycota</taxon>
        <taxon>Glomeromycotina</taxon>
        <taxon>Glomeromycetes</taxon>
        <taxon>Glomerales</taxon>
        <taxon>Glomeraceae</taxon>
        <taxon>Funneliformis</taxon>
    </lineage>
</organism>
<dbReference type="InterPro" id="IPR017970">
    <property type="entry name" value="Homeobox_CS"/>
</dbReference>
<comment type="caution">
    <text evidence="8">The sequence shown here is derived from an EMBL/GenBank/DDBJ whole genome shotgun (WGS) entry which is preliminary data.</text>
</comment>
<evidence type="ECO:0000259" key="7">
    <source>
        <dbReference type="PROSITE" id="PS50071"/>
    </source>
</evidence>
<feature type="compositionally biased region" description="Polar residues" evidence="6">
    <location>
        <begin position="310"/>
        <end position="331"/>
    </location>
</feature>
<keyword evidence="9" id="KW-1185">Reference proteome</keyword>
<dbReference type="GO" id="GO:1990837">
    <property type="term" value="F:sequence-specific double-stranded DNA binding"/>
    <property type="evidence" value="ECO:0007669"/>
    <property type="project" value="TreeGrafter"/>
</dbReference>
<dbReference type="InterPro" id="IPR001356">
    <property type="entry name" value="HD"/>
</dbReference>
<evidence type="ECO:0000313" key="8">
    <source>
        <dbReference type="EMBL" id="CAI2167186.1"/>
    </source>
</evidence>
<keyword evidence="2 4" id="KW-0371">Homeobox</keyword>
<dbReference type="GO" id="GO:0000981">
    <property type="term" value="F:DNA-binding transcription factor activity, RNA polymerase II-specific"/>
    <property type="evidence" value="ECO:0007669"/>
    <property type="project" value="InterPro"/>
</dbReference>
<feature type="compositionally biased region" description="Low complexity" evidence="6">
    <location>
        <begin position="71"/>
        <end position="87"/>
    </location>
</feature>
<dbReference type="AlphaFoldDB" id="A0A9W4WRR5"/>
<feature type="region of interest" description="Disordered" evidence="6">
    <location>
        <begin position="520"/>
        <end position="542"/>
    </location>
</feature>
<name>A0A9W4WRR5_9GLOM</name>
<dbReference type="SUPFAM" id="SSF46689">
    <property type="entry name" value="Homeodomain-like"/>
    <property type="match status" value="1"/>
</dbReference>
<dbReference type="PROSITE" id="PS00027">
    <property type="entry name" value="HOMEOBOX_1"/>
    <property type="match status" value="1"/>
</dbReference>
<feature type="DNA-binding region" description="Homeobox" evidence="4">
    <location>
        <begin position="182"/>
        <end position="241"/>
    </location>
</feature>